<keyword evidence="6 8" id="KW-0067">ATP-binding</keyword>
<evidence type="ECO:0000256" key="5">
    <source>
        <dbReference type="ARBA" id="ARBA00022777"/>
    </source>
</evidence>
<evidence type="ECO:0000256" key="1">
    <source>
        <dbReference type="ARBA" id="ARBA00022605"/>
    </source>
</evidence>
<comment type="pathway">
    <text evidence="8">Amino-acid biosynthesis; L-threonine biosynthesis; L-threonine from L-aspartate: step 4/5.</text>
</comment>
<accession>A0A7T5R440</accession>
<reference evidence="10 11" key="1">
    <citation type="submission" date="2020-07" db="EMBL/GenBank/DDBJ databases">
        <title>Huge and variable diversity of episymbiotic CPR bacteria and DPANN archaea in groundwater ecosystems.</title>
        <authorList>
            <person name="He C.Y."/>
            <person name="Keren R."/>
            <person name="Whittaker M."/>
            <person name="Farag I.F."/>
            <person name="Doudna J."/>
            <person name="Cate J.H.D."/>
            <person name="Banfield J.F."/>
        </authorList>
    </citation>
    <scope>NUCLEOTIDE SEQUENCE [LARGE SCALE GENOMIC DNA]</scope>
    <source>
        <strain evidence="10">NC_groundwater_70_Ag_B-0.1um_54_66</strain>
    </source>
</reference>
<dbReference type="InterPro" id="IPR050249">
    <property type="entry name" value="Pseudomonas-type_ThrB"/>
</dbReference>
<dbReference type="Gene3D" id="3.90.1200.10">
    <property type="match status" value="1"/>
</dbReference>
<evidence type="ECO:0000256" key="8">
    <source>
        <dbReference type="HAMAP-Rule" id="MF_00301"/>
    </source>
</evidence>
<dbReference type="CDD" id="cd05153">
    <property type="entry name" value="HomoserineK_II"/>
    <property type="match status" value="1"/>
</dbReference>
<evidence type="ECO:0000256" key="3">
    <source>
        <dbReference type="ARBA" id="ARBA00022697"/>
    </source>
</evidence>
<dbReference type="Pfam" id="PF01636">
    <property type="entry name" value="APH"/>
    <property type="match status" value="1"/>
</dbReference>
<dbReference type="NCBIfam" id="NF003558">
    <property type="entry name" value="PRK05231.1"/>
    <property type="match status" value="1"/>
</dbReference>
<dbReference type="GO" id="GO:0009088">
    <property type="term" value="P:threonine biosynthetic process"/>
    <property type="evidence" value="ECO:0007669"/>
    <property type="project" value="UniProtKB-UniRule"/>
</dbReference>
<dbReference type="UniPathway" id="UPA00050">
    <property type="reaction ID" value="UER00064"/>
</dbReference>
<evidence type="ECO:0000256" key="6">
    <source>
        <dbReference type="ARBA" id="ARBA00022840"/>
    </source>
</evidence>
<dbReference type="Gene3D" id="3.30.200.20">
    <property type="entry name" value="Phosphorylase Kinase, domain 1"/>
    <property type="match status" value="1"/>
</dbReference>
<evidence type="ECO:0000256" key="4">
    <source>
        <dbReference type="ARBA" id="ARBA00022741"/>
    </source>
</evidence>
<dbReference type="PANTHER" id="PTHR21064:SF6">
    <property type="entry name" value="AMINOGLYCOSIDE PHOSPHOTRANSFERASE DOMAIN-CONTAINING PROTEIN"/>
    <property type="match status" value="1"/>
</dbReference>
<dbReference type="HAMAP" id="MF_00301">
    <property type="entry name" value="Homoser_kinase_2"/>
    <property type="match status" value="1"/>
</dbReference>
<evidence type="ECO:0000313" key="11">
    <source>
        <dbReference type="Proteomes" id="UP000595362"/>
    </source>
</evidence>
<comment type="similarity">
    <text evidence="7 8">Belongs to the pseudomonas-type ThrB family.</text>
</comment>
<dbReference type="EC" id="2.7.1.39" evidence="8"/>
<dbReference type="Proteomes" id="UP000595362">
    <property type="component" value="Chromosome"/>
</dbReference>
<dbReference type="NCBIfam" id="TIGR00938">
    <property type="entry name" value="thrB_alt"/>
    <property type="match status" value="1"/>
</dbReference>
<dbReference type="SUPFAM" id="SSF56112">
    <property type="entry name" value="Protein kinase-like (PK-like)"/>
    <property type="match status" value="1"/>
</dbReference>
<dbReference type="EMBL" id="CP066681">
    <property type="protein sequence ID" value="QQG37154.1"/>
    <property type="molecule type" value="Genomic_DNA"/>
</dbReference>
<dbReference type="GO" id="GO:0004413">
    <property type="term" value="F:homoserine kinase activity"/>
    <property type="evidence" value="ECO:0007669"/>
    <property type="project" value="UniProtKB-UniRule"/>
</dbReference>
<keyword evidence="1 8" id="KW-0028">Amino-acid biosynthesis</keyword>
<dbReference type="AlphaFoldDB" id="A0A7T5R440"/>
<dbReference type="InterPro" id="IPR005280">
    <property type="entry name" value="Homoserine_kinase_II"/>
</dbReference>
<evidence type="ECO:0000259" key="9">
    <source>
        <dbReference type="Pfam" id="PF01636"/>
    </source>
</evidence>
<keyword evidence="3 8" id="KW-0791">Threonine biosynthesis</keyword>
<proteinExistence type="inferred from homology"/>
<dbReference type="GO" id="GO:0005524">
    <property type="term" value="F:ATP binding"/>
    <property type="evidence" value="ECO:0007669"/>
    <property type="project" value="UniProtKB-KW"/>
</dbReference>
<organism evidence="10 11">
    <name type="scientific">Micavibrio aeruginosavorus</name>
    <dbReference type="NCBI Taxonomy" id="349221"/>
    <lineage>
        <taxon>Bacteria</taxon>
        <taxon>Pseudomonadati</taxon>
        <taxon>Bdellovibrionota</taxon>
        <taxon>Bdellovibrionia</taxon>
        <taxon>Bdellovibrionales</taxon>
        <taxon>Pseudobdellovibrionaceae</taxon>
        <taxon>Micavibrio</taxon>
    </lineage>
</organism>
<dbReference type="PANTHER" id="PTHR21064">
    <property type="entry name" value="AMINOGLYCOSIDE PHOSPHOTRANSFERASE DOMAIN-CONTAINING PROTEIN-RELATED"/>
    <property type="match status" value="1"/>
</dbReference>
<keyword evidence="5 8" id="KW-0418">Kinase</keyword>
<sequence>MAVFTPLDSSQIRDLLALYQAGDYVSHEGILEGVWNTNFHVHTTKSHMILTVFEERTNVDDLPFFFAYTDHLVRMGLSCPGPILTNRYERSVEIAGKKAALFPFFNGRSLTLAQITPEHCEDLGRYLARMHLAVADFIVERANDMSLSGWQKLADKTRARADEVCPGLSVMVDQELSWLVQHWPEALPRGAVHLDLFPDNVFFDEGKVCAVIDFYFSATDMLAYDLAIAINAWCFDSSCLFRPDCYRALLQGYELLRPLTFAEREALPVLLRAASVRFLMTRLHDWLFHDPKNFVKPHDPMAYVERLRFHQQGNRSA</sequence>
<evidence type="ECO:0000313" key="10">
    <source>
        <dbReference type="EMBL" id="QQG37154.1"/>
    </source>
</evidence>
<dbReference type="InterPro" id="IPR011009">
    <property type="entry name" value="Kinase-like_dom_sf"/>
</dbReference>
<name>A0A7T5R440_9BACT</name>
<keyword evidence="2 8" id="KW-0808">Transferase</keyword>
<evidence type="ECO:0000256" key="7">
    <source>
        <dbReference type="ARBA" id="ARBA00038240"/>
    </source>
</evidence>
<feature type="domain" description="Aminoglycoside phosphotransferase" evidence="9">
    <location>
        <begin position="29"/>
        <end position="259"/>
    </location>
</feature>
<dbReference type="InterPro" id="IPR002575">
    <property type="entry name" value="Aminoglycoside_PTrfase"/>
</dbReference>
<comment type="catalytic activity">
    <reaction evidence="8">
        <text>L-homoserine + ATP = O-phospho-L-homoserine + ADP + H(+)</text>
        <dbReference type="Rhea" id="RHEA:13985"/>
        <dbReference type="ChEBI" id="CHEBI:15378"/>
        <dbReference type="ChEBI" id="CHEBI:30616"/>
        <dbReference type="ChEBI" id="CHEBI:57476"/>
        <dbReference type="ChEBI" id="CHEBI:57590"/>
        <dbReference type="ChEBI" id="CHEBI:456216"/>
        <dbReference type="EC" id="2.7.1.39"/>
    </reaction>
</comment>
<evidence type="ECO:0000256" key="2">
    <source>
        <dbReference type="ARBA" id="ARBA00022679"/>
    </source>
</evidence>
<keyword evidence="4 8" id="KW-0547">Nucleotide-binding</keyword>
<protein>
    <recommendedName>
        <fullName evidence="8">Homoserine kinase</fullName>
        <shortName evidence="8">HK</shortName>
        <shortName evidence="8">HSK</shortName>
        <ecNumber evidence="8">2.7.1.39</ecNumber>
    </recommendedName>
</protein>
<gene>
    <name evidence="8" type="primary">thrB</name>
    <name evidence="10" type="ORF">HYS17_05170</name>
</gene>